<proteinExistence type="inferred from homology"/>
<dbReference type="Proteomes" id="UP000028252">
    <property type="component" value="Unassembled WGS sequence"/>
</dbReference>
<evidence type="ECO:0000256" key="3">
    <source>
        <dbReference type="ARBA" id="ARBA00022692"/>
    </source>
</evidence>
<feature type="transmembrane region" description="Helical" evidence="6">
    <location>
        <begin position="48"/>
        <end position="70"/>
    </location>
</feature>
<dbReference type="PANTHER" id="PTHR43483">
    <property type="entry name" value="MEMBRANE TRANSPORTER PROTEIN HI_0806-RELATED"/>
    <property type="match status" value="1"/>
</dbReference>
<comment type="similarity">
    <text evidence="2 6">Belongs to the 4-toluene sulfonate uptake permease (TSUP) (TC 2.A.102) family.</text>
</comment>
<feature type="transmembrane region" description="Helical" evidence="6">
    <location>
        <begin position="82"/>
        <end position="101"/>
    </location>
</feature>
<gene>
    <name evidence="7" type="ORF">ADIMK_0460</name>
</gene>
<dbReference type="EMBL" id="JMQN01000011">
    <property type="protein sequence ID" value="KEA65503.1"/>
    <property type="molecule type" value="Genomic_DNA"/>
</dbReference>
<evidence type="ECO:0000313" key="8">
    <source>
        <dbReference type="Proteomes" id="UP000028252"/>
    </source>
</evidence>
<keyword evidence="3 6" id="KW-0812">Transmembrane</keyword>
<dbReference type="InterPro" id="IPR002781">
    <property type="entry name" value="TM_pro_TauE-like"/>
</dbReference>
<feature type="transmembrane region" description="Helical" evidence="6">
    <location>
        <begin position="146"/>
        <end position="170"/>
    </location>
</feature>
<comment type="subcellular location">
    <subcellularLocation>
        <location evidence="6">Cell membrane</location>
        <topology evidence="6">Multi-pass membrane protein</topology>
    </subcellularLocation>
    <subcellularLocation>
        <location evidence="1">Membrane</location>
        <topology evidence="1">Multi-pass membrane protein</topology>
    </subcellularLocation>
</comment>
<dbReference type="AlphaFoldDB" id="A0A081G3Z8"/>
<evidence type="ECO:0000313" key="7">
    <source>
        <dbReference type="EMBL" id="KEA65503.1"/>
    </source>
</evidence>
<evidence type="ECO:0000256" key="2">
    <source>
        <dbReference type="ARBA" id="ARBA00009142"/>
    </source>
</evidence>
<dbReference type="eggNOG" id="COG0730">
    <property type="taxonomic scope" value="Bacteria"/>
</dbReference>
<keyword evidence="5 6" id="KW-0472">Membrane</keyword>
<keyword evidence="4 6" id="KW-1133">Transmembrane helix</keyword>
<comment type="caution">
    <text evidence="7">The sequence shown here is derived from an EMBL/GenBank/DDBJ whole genome shotgun (WGS) entry which is preliminary data.</text>
</comment>
<protein>
    <recommendedName>
        <fullName evidence="6">Probable membrane transporter protein</fullName>
    </recommendedName>
</protein>
<dbReference type="PATRIC" id="fig|1232683.4.peg.454"/>
<name>A0A081G3Z8_9GAMM</name>
<dbReference type="PANTHER" id="PTHR43483:SF3">
    <property type="entry name" value="MEMBRANE TRANSPORTER PROTEIN HI_0806-RELATED"/>
    <property type="match status" value="1"/>
</dbReference>
<organism evidence="7 8">
    <name type="scientific">Marinobacterium lacunae</name>
    <dbReference type="NCBI Taxonomy" id="1232683"/>
    <lineage>
        <taxon>Bacteria</taxon>
        <taxon>Pseudomonadati</taxon>
        <taxon>Pseudomonadota</taxon>
        <taxon>Gammaproteobacteria</taxon>
        <taxon>Oceanospirillales</taxon>
        <taxon>Oceanospirillaceae</taxon>
        <taxon>Marinobacterium</taxon>
    </lineage>
</organism>
<keyword evidence="8" id="KW-1185">Reference proteome</keyword>
<sequence>MTMTPFVTFAALGLLSGLLSGLFGIGGGLVIVPVLIYTFTLQGLPPDILTHLAVGTSLATIVFTSINSVLAHHRHGAVRWKLVTWMTLGIIAGSAAGAVTASMITGPLLQKIIGIFAILMACQMAFELKPRSTDQTQSPNRYSLSLAGGVIGWASAIFGIGGGSLTVPYLHWKGISMKEAVATSAAAGLPISISASASFIWVGLGDASLPQWSIGFVYIPALIGIVCTSMLSARAGARLAHKLDPRLLKRLFALLLLTVGLNFLL</sequence>
<dbReference type="Pfam" id="PF01925">
    <property type="entry name" value="TauE"/>
    <property type="match status" value="1"/>
</dbReference>
<reference evidence="7 8" key="1">
    <citation type="submission" date="2014-04" db="EMBL/GenBank/DDBJ databases">
        <title>Marinobacterium kochiensis sp. nov., isolated from sediment sample collected from Kochi backwaters in Kerala, India.</title>
        <authorList>
            <person name="Singh A."/>
            <person name="Pinnaka A.K."/>
        </authorList>
    </citation>
    <scope>NUCLEOTIDE SEQUENCE [LARGE SCALE GENOMIC DNA]</scope>
    <source>
        <strain evidence="7 8">AK27</strain>
    </source>
</reference>
<evidence type="ECO:0000256" key="4">
    <source>
        <dbReference type="ARBA" id="ARBA00022989"/>
    </source>
</evidence>
<evidence type="ECO:0000256" key="1">
    <source>
        <dbReference type="ARBA" id="ARBA00004141"/>
    </source>
</evidence>
<dbReference type="STRING" id="1232683.ADIMK_0460"/>
<dbReference type="GO" id="GO:0005886">
    <property type="term" value="C:plasma membrane"/>
    <property type="evidence" value="ECO:0007669"/>
    <property type="project" value="UniProtKB-SubCell"/>
</dbReference>
<feature type="transmembrane region" description="Helical" evidence="6">
    <location>
        <begin position="247"/>
        <end position="264"/>
    </location>
</feature>
<feature type="transmembrane region" description="Helical" evidence="6">
    <location>
        <begin position="182"/>
        <end position="204"/>
    </location>
</feature>
<feature type="transmembrane region" description="Helical" evidence="6">
    <location>
        <begin position="216"/>
        <end position="235"/>
    </location>
</feature>
<keyword evidence="6" id="KW-1003">Cell membrane</keyword>
<evidence type="ECO:0000256" key="5">
    <source>
        <dbReference type="ARBA" id="ARBA00023136"/>
    </source>
</evidence>
<accession>A0A081G3Z8</accession>
<feature type="transmembrane region" description="Helical" evidence="6">
    <location>
        <begin position="6"/>
        <end position="36"/>
    </location>
</feature>
<evidence type="ECO:0000256" key="6">
    <source>
        <dbReference type="RuleBase" id="RU363041"/>
    </source>
</evidence>